<proteinExistence type="predicted"/>
<reference evidence="1 2" key="1">
    <citation type="submission" date="2021-04" db="EMBL/GenBank/DDBJ databases">
        <authorList>
            <person name="Pira H."/>
            <person name="Risdian C."/>
            <person name="Wink J."/>
        </authorList>
    </citation>
    <scope>NUCLEOTIDE SEQUENCE [LARGE SCALE GENOMIC DNA]</scope>
    <source>
        <strain evidence="1 2">WH53</strain>
    </source>
</reference>
<keyword evidence="2" id="KW-1185">Reference proteome</keyword>
<gene>
    <name evidence="1" type="ORF">KCG35_04625</name>
</gene>
<name>A0ABS5Z8F2_9GAMM</name>
<evidence type="ECO:0000313" key="1">
    <source>
        <dbReference type="EMBL" id="MBU2710332.1"/>
    </source>
</evidence>
<protein>
    <recommendedName>
        <fullName evidence="3">SOS response-associated peptidase</fullName>
    </recommendedName>
</protein>
<comment type="caution">
    <text evidence="1">The sequence shown here is derived from an EMBL/GenBank/DDBJ whole genome shotgun (WGS) entry which is preliminary data.</text>
</comment>
<evidence type="ECO:0000313" key="2">
    <source>
        <dbReference type="Proteomes" id="UP000690515"/>
    </source>
</evidence>
<organism evidence="1 2">
    <name type="scientific">Zooshikella harenae</name>
    <dbReference type="NCBI Taxonomy" id="2827238"/>
    <lineage>
        <taxon>Bacteria</taxon>
        <taxon>Pseudomonadati</taxon>
        <taxon>Pseudomonadota</taxon>
        <taxon>Gammaproteobacteria</taxon>
        <taxon>Oceanospirillales</taxon>
        <taxon>Zooshikellaceae</taxon>
        <taxon>Zooshikella</taxon>
    </lineage>
</organism>
<accession>A0ABS5Z8F2</accession>
<evidence type="ECO:0008006" key="3">
    <source>
        <dbReference type="Google" id="ProtNLM"/>
    </source>
</evidence>
<dbReference type="Proteomes" id="UP000690515">
    <property type="component" value="Unassembled WGS sequence"/>
</dbReference>
<dbReference type="RefSeq" id="WP_215818494.1">
    <property type="nucleotide sequence ID" value="NZ_JAGSOY010000006.1"/>
</dbReference>
<sequence length="143" mass="16509">MCGGVTFQQEQETIRTFFPNPKSCLPVRSKRGQIVLVPWGRREKQPGFTPLGGWARLESIHSGKWNNYNPRPVKIMIDGFMEKDQQGNSHWYTLGEDEFIQGLLTEDAGITRIYVVTITDPQSQHKSTRWPRILKHQENNLGE</sequence>
<dbReference type="EMBL" id="JAGSOY010000006">
    <property type="protein sequence ID" value="MBU2710332.1"/>
    <property type="molecule type" value="Genomic_DNA"/>
</dbReference>